<feature type="region of interest" description="Disordered" evidence="1">
    <location>
        <begin position="363"/>
        <end position="401"/>
    </location>
</feature>
<organism evidence="2 3">
    <name type="scientific">Agaricus bisporus var. burnettii</name>
    <dbReference type="NCBI Taxonomy" id="192524"/>
    <lineage>
        <taxon>Eukaryota</taxon>
        <taxon>Fungi</taxon>
        <taxon>Dikarya</taxon>
        <taxon>Basidiomycota</taxon>
        <taxon>Agaricomycotina</taxon>
        <taxon>Agaricomycetes</taxon>
        <taxon>Agaricomycetidae</taxon>
        <taxon>Agaricales</taxon>
        <taxon>Agaricineae</taxon>
        <taxon>Agaricaceae</taxon>
        <taxon>Agaricus</taxon>
    </lineage>
</organism>
<feature type="compositionally biased region" description="Low complexity" evidence="1">
    <location>
        <begin position="238"/>
        <end position="251"/>
    </location>
</feature>
<evidence type="ECO:0000313" key="3">
    <source>
        <dbReference type="Proteomes" id="UP000629468"/>
    </source>
</evidence>
<feature type="compositionally biased region" description="Basic and acidic residues" evidence="1">
    <location>
        <begin position="71"/>
        <end position="80"/>
    </location>
</feature>
<feature type="compositionally biased region" description="Polar residues" evidence="1">
    <location>
        <begin position="99"/>
        <end position="113"/>
    </location>
</feature>
<feature type="compositionally biased region" description="Basic and acidic residues" evidence="1">
    <location>
        <begin position="480"/>
        <end position="493"/>
    </location>
</feature>
<feature type="compositionally biased region" description="Basic residues" evidence="1">
    <location>
        <begin position="625"/>
        <end position="634"/>
    </location>
</feature>
<feature type="compositionally biased region" description="Polar residues" evidence="1">
    <location>
        <begin position="258"/>
        <end position="273"/>
    </location>
</feature>
<accession>A0A8H7F7F7</accession>
<comment type="caution">
    <text evidence="2">The sequence shown here is derived from an EMBL/GenBank/DDBJ whole genome shotgun (WGS) entry which is preliminary data.</text>
</comment>
<feature type="compositionally biased region" description="Basic and acidic residues" evidence="1">
    <location>
        <begin position="460"/>
        <end position="473"/>
    </location>
</feature>
<feature type="compositionally biased region" description="Polar residues" evidence="1">
    <location>
        <begin position="37"/>
        <end position="54"/>
    </location>
</feature>
<evidence type="ECO:0000256" key="1">
    <source>
        <dbReference type="SAM" id="MobiDB-lite"/>
    </source>
</evidence>
<feature type="region of interest" description="Disordered" evidence="1">
    <location>
        <begin position="610"/>
        <end position="634"/>
    </location>
</feature>
<feature type="compositionally biased region" description="Basic and acidic residues" evidence="1">
    <location>
        <begin position="168"/>
        <end position="177"/>
    </location>
</feature>
<proteinExistence type="predicted"/>
<dbReference type="EMBL" id="JABXXO010000004">
    <property type="protein sequence ID" value="KAF7779070.1"/>
    <property type="molecule type" value="Genomic_DNA"/>
</dbReference>
<sequence>MLQKRVKISQSTKLPFPFIVEPQQATSKGKTEKSDDLSQSANQSKSSLKQTSSRIPRKKPYSRPLVASTAKDSRKSDSKKSTSKNPAGSSTLKPAVVKSGSTTNVPNDVSATSGKRVIRAVDLSKSSNKQIGPAPNSPLCDAIPPPADTRTNANRASTVGILKRKRVDSKSMTHNDSRSLASRQRVTTATLSSSASSTVRSTAATSMRSSKSVSNAKPTVMKIRRVMPPNPSIPSQPPASQSASKSSTSETPFHESLPESNSSHPVTMNQEQATEAREEVPLPPNEDMVLSSPITGRLDSPEVFSPTANSRSPSPLQPLQSSSPQSLVFLIDPLSPISSSNALPVEYSNEYALTTNGRRRTRLSNSAPIQPDTDALRNHSSTTYNNARPSHRRRTSSAATSRVDDVFSGMSMTALKNITANNTARNQQYVAASLETEIIRKNGFRPESPAVKIKTIVQRQQEEKVKQREERAARRARRQGKPDSDGEQERDSEIASPTPEPSDALIDAPVKHTRGAGDDEDYETPLKPMDGGKRRVKWDKGLFTQVFLDDIVPGMKAVLKENITTKGCLTPGAKRLQLDTLGNVTEPENPLSDFTRENVVVKKFVYDDDVEAAPPPSAIPVPRNTRSRAKKGKG</sequence>
<feature type="region of interest" description="Disordered" evidence="1">
    <location>
        <begin position="1"/>
        <end position="321"/>
    </location>
</feature>
<evidence type="ECO:0000313" key="2">
    <source>
        <dbReference type="EMBL" id="KAF7779070.1"/>
    </source>
</evidence>
<dbReference type="AlphaFoldDB" id="A0A8H7F7F7"/>
<feature type="compositionally biased region" description="Pro residues" evidence="1">
    <location>
        <begin position="228"/>
        <end position="237"/>
    </location>
</feature>
<protein>
    <submittedName>
        <fullName evidence="2">Uncharacterized protein</fullName>
    </submittedName>
</protein>
<gene>
    <name evidence="2" type="ORF">Agabi119p4_3415</name>
</gene>
<reference evidence="2 3" key="1">
    <citation type="journal article" name="Sci. Rep.">
        <title>Telomere-to-telomere assembled and centromere annotated genomes of the two main subspecies of the button mushroom Agaricus bisporus reveal especially polymorphic chromosome ends.</title>
        <authorList>
            <person name="Sonnenberg A.S.M."/>
            <person name="Sedaghat-Telgerd N."/>
            <person name="Lavrijssen B."/>
            <person name="Ohm R.A."/>
            <person name="Hendrickx P.M."/>
            <person name="Scholtmeijer K."/>
            <person name="Baars J.J.P."/>
            <person name="van Peer A."/>
        </authorList>
    </citation>
    <scope>NUCLEOTIDE SEQUENCE [LARGE SCALE GENOMIC DNA]</scope>
    <source>
        <strain evidence="2 3">H119_p4</strain>
    </source>
</reference>
<name>A0A8H7F7F7_AGABI</name>
<feature type="compositionally biased region" description="Low complexity" evidence="1">
    <location>
        <begin position="312"/>
        <end position="321"/>
    </location>
</feature>
<feature type="region of interest" description="Disordered" evidence="1">
    <location>
        <begin position="450"/>
        <end position="528"/>
    </location>
</feature>
<dbReference type="Proteomes" id="UP000629468">
    <property type="component" value="Unassembled WGS sequence"/>
</dbReference>
<feature type="compositionally biased region" description="Low complexity" evidence="1">
    <location>
        <begin position="187"/>
        <end position="212"/>
    </location>
</feature>